<protein>
    <submittedName>
        <fullName evidence="1">DUF488 domain-containing protein</fullName>
    </submittedName>
</protein>
<evidence type="ECO:0000313" key="1">
    <source>
        <dbReference type="EMBL" id="MFC4429824.1"/>
    </source>
</evidence>
<gene>
    <name evidence="1" type="ORF">ACFO0K_09050</name>
</gene>
<reference evidence="2" key="1">
    <citation type="journal article" date="2019" name="Int. J. Syst. Evol. Microbiol.">
        <title>The Global Catalogue of Microorganisms (GCM) 10K type strain sequencing project: providing services to taxonomists for standard genome sequencing and annotation.</title>
        <authorList>
            <consortium name="The Broad Institute Genomics Platform"/>
            <consortium name="The Broad Institute Genome Sequencing Center for Infectious Disease"/>
            <person name="Wu L."/>
            <person name="Ma J."/>
        </authorList>
    </citation>
    <scope>NUCLEOTIDE SEQUENCE [LARGE SCALE GENOMIC DNA]</scope>
    <source>
        <strain evidence="2">CGMCC 1.12125</strain>
    </source>
</reference>
<name>A0ABV8XY17_9MICC</name>
<dbReference type="RefSeq" id="WP_344227512.1">
    <property type="nucleotide sequence ID" value="NZ_BAAALH010000001.1"/>
</dbReference>
<comment type="caution">
    <text evidence="1">The sequence shown here is derived from an EMBL/GenBank/DDBJ whole genome shotgun (WGS) entry which is preliminary data.</text>
</comment>
<evidence type="ECO:0000313" key="2">
    <source>
        <dbReference type="Proteomes" id="UP001595965"/>
    </source>
</evidence>
<keyword evidence="2" id="KW-1185">Reference proteome</keyword>
<dbReference type="PIRSF" id="PIRSF024492">
    <property type="entry name" value="UCP024492"/>
    <property type="match status" value="1"/>
</dbReference>
<accession>A0ABV8XY17</accession>
<organism evidence="1 2">
    <name type="scientific">Citricoccus alkalitolerans</name>
    <dbReference type="NCBI Taxonomy" id="246603"/>
    <lineage>
        <taxon>Bacteria</taxon>
        <taxon>Bacillati</taxon>
        <taxon>Actinomycetota</taxon>
        <taxon>Actinomycetes</taxon>
        <taxon>Micrococcales</taxon>
        <taxon>Micrococcaceae</taxon>
        <taxon>Citricoccus</taxon>
    </lineage>
</organism>
<dbReference type="Proteomes" id="UP001595965">
    <property type="component" value="Unassembled WGS sequence"/>
</dbReference>
<dbReference type="InterPro" id="IPR007438">
    <property type="entry name" value="DUF488"/>
</dbReference>
<dbReference type="Pfam" id="PF04343">
    <property type="entry name" value="DUF488"/>
    <property type="match status" value="1"/>
</dbReference>
<proteinExistence type="predicted"/>
<dbReference type="EMBL" id="JBHSEN010000002">
    <property type="protein sequence ID" value="MFC4429824.1"/>
    <property type="molecule type" value="Genomic_DNA"/>
</dbReference>
<dbReference type="PANTHER" id="PTHR39337">
    <property type="entry name" value="BLR5642 PROTEIN"/>
    <property type="match status" value="1"/>
</dbReference>
<sequence>MGSGARPFYTVGHSNLPLGEFLDILVAAEIDLVVDVRKLPGSRRNPQFNDDALADSLPATGISYRKLESLAGRRTVSRETPFEVNAFWQNRSFHNYADHALTDGFRDGLDTLREWGTAQTVAVMCSEAVWWRCHRRLIADHLLARGEQVLHLMGPEKVTQAEMTAGAVVGPEKGDVTYPAR</sequence>
<dbReference type="PANTHER" id="PTHR39337:SF1">
    <property type="entry name" value="BLR5642 PROTEIN"/>
    <property type="match status" value="1"/>
</dbReference>
<dbReference type="InterPro" id="IPR014519">
    <property type="entry name" value="UCP024492"/>
</dbReference>